<gene>
    <name evidence="1" type="ORF">TWF718_009263</name>
</gene>
<accession>A0AAN8RGW6</accession>
<dbReference type="AlphaFoldDB" id="A0AAN8RGW6"/>
<evidence type="ECO:0000313" key="2">
    <source>
        <dbReference type="Proteomes" id="UP001313282"/>
    </source>
</evidence>
<reference evidence="1 2" key="1">
    <citation type="submission" date="2019-10" db="EMBL/GenBank/DDBJ databases">
        <authorList>
            <person name="Palmer J.M."/>
        </authorList>
    </citation>
    <scope>NUCLEOTIDE SEQUENCE [LARGE SCALE GENOMIC DNA]</scope>
    <source>
        <strain evidence="1 2">TWF718</strain>
    </source>
</reference>
<dbReference type="EMBL" id="JAVHNR010000006">
    <property type="protein sequence ID" value="KAK6339874.1"/>
    <property type="molecule type" value="Genomic_DNA"/>
</dbReference>
<evidence type="ECO:0008006" key="3">
    <source>
        <dbReference type="Google" id="ProtNLM"/>
    </source>
</evidence>
<organism evidence="1 2">
    <name type="scientific">Orbilia javanica</name>
    <dbReference type="NCBI Taxonomy" id="47235"/>
    <lineage>
        <taxon>Eukaryota</taxon>
        <taxon>Fungi</taxon>
        <taxon>Dikarya</taxon>
        <taxon>Ascomycota</taxon>
        <taxon>Pezizomycotina</taxon>
        <taxon>Orbiliomycetes</taxon>
        <taxon>Orbiliales</taxon>
        <taxon>Orbiliaceae</taxon>
        <taxon>Orbilia</taxon>
    </lineage>
</organism>
<keyword evidence="2" id="KW-1185">Reference proteome</keyword>
<evidence type="ECO:0000313" key="1">
    <source>
        <dbReference type="EMBL" id="KAK6339874.1"/>
    </source>
</evidence>
<protein>
    <recommendedName>
        <fullName evidence="3">BTB domain-containing protein</fullName>
    </recommendedName>
</protein>
<sequence length="320" mass="36547">MSDTSKKALEDYIIDESGDVVATLCSEDNDAEISTLRLSSKVLSLVSPVFKAMLNPAKGFKESCVKKDGTKEIRVTAFSEKSTILAMNIFHYRPENLPQNNELSSLDLYQLAKFADYYQCQRVLEPWALIWAMPIWEKRCKSSTKYISRWLWIGISFRIPQIIKECAQEVFEHMKLEGGKFTIDEKPLHDAVSAKKVEIIWNQREKHIQQFIELVEAEYLNLKNKSKDKETVSKCNITQLGTLKLVRLKIALPNNGRDKMTFKEIFSMLRKVVKSGQCCHRNQDVGLCDTALKRVLEATTQHEAATIKDTVLSAFGISDD</sequence>
<proteinExistence type="predicted"/>
<dbReference type="Proteomes" id="UP001313282">
    <property type="component" value="Unassembled WGS sequence"/>
</dbReference>
<comment type="caution">
    <text evidence="1">The sequence shown here is derived from an EMBL/GenBank/DDBJ whole genome shotgun (WGS) entry which is preliminary data.</text>
</comment>
<name>A0AAN8RGW6_9PEZI</name>